<name>A0A0P0N5I0_9CREN</name>
<gene>
    <name evidence="11" type="primary">glmS</name>
    <name evidence="15" type="ORF">Pdsh_04930</name>
    <name evidence="14" type="ORF">Pyrde_1696</name>
</gene>
<comment type="catalytic activity">
    <reaction evidence="1 11">
        <text>D-fructose 6-phosphate + L-glutamine = D-glucosamine 6-phosphate + L-glutamate</text>
        <dbReference type="Rhea" id="RHEA:13237"/>
        <dbReference type="ChEBI" id="CHEBI:29985"/>
        <dbReference type="ChEBI" id="CHEBI:58359"/>
        <dbReference type="ChEBI" id="CHEBI:58725"/>
        <dbReference type="ChEBI" id="CHEBI:61527"/>
        <dbReference type="EC" id="2.6.1.16"/>
    </reaction>
</comment>
<evidence type="ECO:0000313" key="17">
    <source>
        <dbReference type="Proteomes" id="UP000196694"/>
    </source>
</evidence>
<dbReference type="HAMAP" id="MF_00164">
    <property type="entry name" value="GlmS"/>
    <property type="match status" value="1"/>
</dbReference>
<dbReference type="KEGG" id="pdl:Pyrde_1696"/>
<dbReference type="PROSITE" id="PS51464">
    <property type="entry name" value="SIS"/>
    <property type="match status" value="2"/>
</dbReference>
<feature type="initiator methionine" description="Removed" evidence="11">
    <location>
        <position position="1"/>
    </location>
</feature>
<evidence type="ECO:0000256" key="10">
    <source>
        <dbReference type="ARBA" id="ARBA00055466"/>
    </source>
</evidence>
<dbReference type="EMBL" id="NCQP01000002">
    <property type="protein sequence ID" value="OWJ55039.1"/>
    <property type="molecule type" value="Genomic_DNA"/>
</dbReference>
<sequence>MCGIVGIVADPDIIGNVAPILVQGLKRLEYRGYDSAGFALIECSSNKLLIFKDKGRIDKVVEEYSVHKYCAVCGIAHTRWATHGEPNTVNAHPHVDCRNEIAVVHNGIIKNFAELRQLLEERGHKFKSETDTEVIAHLLEEYLENGDSMWEAFKKLVKVIEGAYAIAVVYAYEPNRIYFARKVSPLVIGLGEGFNMIASDIPSMLQYTKRFVALNDGEYGYIEPYRLYLEKSGTPVEWHHRVMTVTWSIEDAEKGGYPHYMLKEIMEQPRVLYETYTGLMSSRELEKAAEILASADHIFVTGAGTSYHAGLVFAYFMARIARRPVITFISSEYLAYRSLDHSNSALVAISQSGETIDTLQAVRSFKSSGGRVVAVSNVVGSTIPRESDTTVYTRAGPEIGVAATKTFLTQVLALTSIALALAVHTGSLTKAEYTEAMRELRNASHAASSGIDRSIRLVELLASSLRSKNNIYVLGRGLGVPLAYEAALKIKEVSYIHAEAYPAGESKHGPIALVEEEFPVIFVGVPPEDELLEKLQSNVMEMKARGASTIVIGTSSYRELEGVDFYIDVGNYSEILAPYAVVPPFQLLAYKLAVMLNRDPDKPRNLAKTVTVE</sequence>
<dbReference type="EMBL" id="CP013011">
    <property type="protein sequence ID" value="ALL01739.1"/>
    <property type="molecule type" value="Genomic_DNA"/>
</dbReference>
<keyword evidence="9" id="KW-0315">Glutamine amidotransferase</keyword>
<feature type="active site" description="For Fru-6P isomerization activity" evidence="11">
    <location>
        <position position="608"/>
    </location>
</feature>
<dbReference type="RefSeq" id="WP_055409930.1">
    <property type="nucleotide sequence ID" value="NZ_CP013011.1"/>
</dbReference>
<keyword evidence="6 11" id="KW-0032">Aminotransferase</keyword>
<dbReference type="InterPro" id="IPR017932">
    <property type="entry name" value="GATase_2_dom"/>
</dbReference>
<comment type="subunit">
    <text evidence="11">Homodimer.</text>
</comment>
<dbReference type="NCBIfam" id="NF001484">
    <property type="entry name" value="PRK00331.1"/>
    <property type="match status" value="1"/>
</dbReference>
<dbReference type="InterPro" id="IPR046348">
    <property type="entry name" value="SIS_dom_sf"/>
</dbReference>
<dbReference type="GO" id="GO:0005737">
    <property type="term" value="C:cytoplasm"/>
    <property type="evidence" value="ECO:0007669"/>
    <property type="project" value="UniProtKB-SubCell"/>
</dbReference>
<dbReference type="EC" id="2.6.1.16" evidence="3 11"/>
<dbReference type="Pfam" id="PF01380">
    <property type="entry name" value="SIS"/>
    <property type="match status" value="2"/>
</dbReference>
<dbReference type="Proteomes" id="UP000196694">
    <property type="component" value="Unassembled WGS sequence"/>
</dbReference>
<evidence type="ECO:0000313" key="14">
    <source>
        <dbReference type="EMBL" id="ALL01739.1"/>
    </source>
</evidence>
<dbReference type="InterPro" id="IPR029055">
    <property type="entry name" value="Ntn_hydrolases_N"/>
</dbReference>
<dbReference type="GO" id="GO:0005975">
    <property type="term" value="P:carbohydrate metabolic process"/>
    <property type="evidence" value="ECO:0007669"/>
    <property type="project" value="UniProtKB-UniRule"/>
</dbReference>
<dbReference type="InterPro" id="IPR005855">
    <property type="entry name" value="GFAT"/>
</dbReference>
<dbReference type="AlphaFoldDB" id="A0A0P0N5I0"/>
<dbReference type="PANTHER" id="PTHR10937">
    <property type="entry name" value="GLUCOSAMINE--FRUCTOSE-6-PHOSPHATE AMINOTRANSFERASE, ISOMERIZING"/>
    <property type="match status" value="1"/>
</dbReference>
<comment type="subcellular location">
    <subcellularLocation>
        <location evidence="2 11">Cytoplasm</location>
    </subcellularLocation>
</comment>
<dbReference type="InterPro" id="IPR035490">
    <property type="entry name" value="GlmS/FrlB_SIS"/>
</dbReference>
<protein>
    <recommendedName>
        <fullName evidence="4 11">Glutamine--fructose-6-phosphate aminotransferase [isomerizing]</fullName>
        <ecNumber evidence="3 11">2.6.1.16</ecNumber>
    </recommendedName>
    <alternativeName>
        <fullName evidence="11">D-fructose-6-phosphate amidotransferase</fullName>
    </alternativeName>
    <alternativeName>
        <fullName evidence="11">GFAT</fullName>
    </alternativeName>
    <alternativeName>
        <fullName evidence="11">Glucosamine-6-phosphate synthase</fullName>
    </alternativeName>
    <alternativeName>
        <fullName evidence="11">Hexosephosphate aminotransferase</fullName>
    </alternativeName>
    <alternativeName>
        <fullName evidence="11">L-glutamine--D-fructose-6-phosphate amidotransferase</fullName>
    </alternativeName>
</protein>
<dbReference type="GO" id="GO:0006487">
    <property type="term" value="P:protein N-linked glycosylation"/>
    <property type="evidence" value="ECO:0007669"/>
    <property type="project" value="TreeGrafter"/>
</dbReference>
<reference evidence="14 16" key="1">
    <citation type="submission" date="2015-10" db="EMBL/GenBank/DDBJ databases">
        <title>Complete genome sequence of hyperthermophilic archaeon Pyrodictium delaneyi Su06.</title>
        <authorList>
            <person name="Jung J.-H."/>
            <person name="Lin J."/>
            <person name="Holden J.F."/>
            <person name="Park C.-S."/>
        </authorList>
    </citation>
    <scope>NUCLEOTIDE SEQUENCE [LARGE SCALE GENOMIC DNA]</scope>
    <source>
        <strain evidence="14 16">Su06</strain>
    </source>
</reference>
<dbReference type="InterPro" id="IPR035466">
    <property type="entry name" value="GlmS/AgaS_SIS"/>
</dbReference>
<feature type="domain" description="Glutamine amidotransferase type-2" evidence="12">
    <location>
        <begin position="2"/>
        <end position="225"/>
    </location>
</feature>
<dbReference type="CDD" id="cd05009">
    <property type="entry name" value="SIS_GlmS_GlmD_2"/>
    <property type="match status" value="1"/>
</dbReference>
<dbReference type="GO" id="GO:0006002">
    <property type="term" value="P:fructose 6-phosphate metabolic process"/>
    <property type="evidence" value="ECO:0007669"/>
    <property type="project" value="TreeGrafter"/>
</dbReference>
<dbReference type="Gene3D" id="3.60.20.10">
    <property type="entry name" value="Glutamine Phosphoribosylpyrophosphate, subunit 1, domain 1"/>
    <property type="match status" value="1"/>
</dbReference>
<comment type="function">
    <text evidence="10 11">Catalyzes the first step in hexosamine metabolism, converting fructose-6P into glucosamine-6P using glutamine as a nitrogen source.</text>
</comment>
<evidence type="ECO:0000256" key="11">
    <source>
        <dbReference type="HAMAP-Rule" id="MF_00164"/>
    </source>
</evidence>
<dbReference type="NCBIfam" id="TIGR01135">
    <property type="entry name" value="glmS"/>
    <property type="match status" value="1"/>
</dbReference>
<dbReference type="PROSITE" id="PS51278">
    <property type="entry name" value="GATASE_TYPE_2"/>
    <property type="match status" value="1"/>
</dbReference>
<dbReference type="STRING" id="1273541.Pyrde_1696"/>
<dbReference type="FunFam" id="3.40.50.10490:FF:000001">
    <property type="entry name" value="Glutamine--fructose-6-phosphate aminotransferase [isomerizing]"/>
    <property type="match status" value="1"/>
</dbReference>
<dbReference type="InterPro" id="IPR001347">
    <property type="entry name" value="SIS_dom"/>
</dbReference>
<keyword evidence="17" id="KW-1185">Reference proteome</keyword>
<evidence type="ECO:0000256" key="2">
    <source>
        <dbReference type="ARBA" id="ARBA00004496"/>
    </source>
</evidence>
<dbReference type="CDD" id="cd00714">
    <property type="entry name" value="GFAT"/>
    <property type="match status" value="1"/>
</dbReference>
<dbReference type="PATRIC" id="fig|1273541.4.peg.1807"/>
<dbReference type="SUPFAM" id="SSF56235">
    <property type="entry name" value="N-terminal nucleophile aminohydrolases (Ntn hydrolases)"/>
    <property type="match status" value="1"/>
</dbReference>
<dbReference type="SUPFAM" id="SSF53697">
    <property type="entry name" value="SIS domain"/>
    <property type="match status" value="1"/>
</dbReference>
<evidence type="ECO:0000256" key="6">
    <source>
        <dbReference type="ARBA" id="ARBA00022576"/>
    </source>
</evidence>
<dbReference type="FunFam" id="3.60.20.10:FF:000006">
    <property type="entry name" value="Glutamine--fructose-6-phosphate aminotransferase [isomerizing]"/>
    <property type="match status" value="1"/>
</dbReference>
<dbReference type="GO" id="GO:0006047">
    <property type="term" value="P:UDP-N-acetylglucosamine metabolic process"/>
    <property type="evidence" value="ECO:0007669"/>
    <property type="project" value="TreeGrafter"/>
</dbReference>
<evidence type="ECO:0000256" key="8">
    <source>
        <dbReference type="ARBA" id="ARBA00022737"/>
    </source>
</evidence>
<evidence type="ECO:0000256" key="4">
    <source>
        <dbReference type="ARBA" id="ARBA00016090"/>
    </source>
</evidence>
<evidence type="ECO:0000313" key="15">
    <source>
        <dbReference type="EMBL" id="OWJ55039.1"/>
    </source>
</evidence>
<accession>A0A0P0N5I0</accession>
<evidence type="ECO:0000313" key="16">
    <source>
        <dbReference type="Proteomes" id="UP000058613"/>
    </source>
</evidence>
<dbReference type="PANTHER" id="PTHR10937:SF0">
    <property type="entry name" value="GLUTAMINE--FRUCTOSE-6-PHOSPHATE TRANSAMINASE (ISOMERIZING)"/>
    <property type="match status" value="1"/>
</dbReference>
<dbReference type="GO" id="GO:0004360">
    <property type="term" value="F:glutamine-fructose-6-phosphate transaminase (isomerizing) activity"/>
    <property type="evidence" value="ECO:0007669"/>
    <property type="project" value="UniProtKB-UniRule"/>
</dbReference>
<evidence type="ECO:0000259" key="13">
    <source>
        <dbReference type="PROSITE" id="PS51464"/>
    </source>
</evidence>
<keyword evidence="7 11" id="KW-0808">Transferase</keyword>
<feature type="domain" description="SIS" evidence="13">
    <location>
        <begin position="288"/>
        <end position="427"/>
    </location>
</feature>
<dbReference type="OrthoDB" id="372195at2157"/>
<evidence type="ECO:0000259" key="12">
    <source>
        <dbReference type="PROSITE" id="PS51278"/>
    </source>
</evidence>
<evidence type="ECO:0000256" key="7">
    <source>
        <dbReference type="ARBA" id="ARBA00022679"/>
    </source>
</evidence>
<dbReference type="InterPro" id="IPR047084">
    <property type="entry name" value="GFAT_N"/>
</dbReference>
<dbReference type="Proteomes" id="UP000058613">
    <property type="component" value="Chromosome"/>
</dbReference>
<reference evidence="15 17" key="2">
    <citation type="submission" date="2017-05" db="EMBL/GenBank/DDBJ databases">
        <title>The draft genome of the hyperthermophilic archaeon 'Pyrodictium delaneyi strain Hulk', an iron and nitrate reducer, reveals the capacity for sulfate reduction.</title>
        <authorList>
            <person name="Demey L.M."/>
            <person name="Miller C."/>
            <person name="Manzella M."/>
            <person name="Reguera G."/>
            <person name="Kashefi K."/>
        </authorList>
    </citation>
    <scope>NUCLEOTIDE SEQUENCE [LARGE SCALE GENOMIC DNA]</scope>
    <source>
        <strain evidence="15 17">Hulk</strain>
    </source>
</reference>
<keyword evidence="5 11" id="KW-0963">Cytoplasm</keyword>
<feature type="active site" description="Nucleophile; for GATase activity" evidence="11">
    <location>
        <position position="2"/>
    </location>
</feature>
<evidence type="ECO:0000256" key="9">
    <source>
        <dbReference type="ARBA" id="ARBA00022962"/>
    </source>
</evidence>
<feature type="domain" description="SIS" evidence="13">
    <location>
        <begin position="461"/>
        <end position="603"/>
    </location>
</feature>
<evidence type="ECO:0000256" key="5">
    <source>
        <dbReference type="ARBA" id="ARBA00022490"/>
    </source>
</evidence>
<keyword evidence="8" id="KW-0677">Repeat</keyword>
<evidence type="ECO:0000256" key="1">
    <source>
        <dbReference type="ARBA" id="ARBA00001031"/>
    </source>
</evidence>
<dbReference type="GeneID" id="26100036"/>
<proteinExistence type="inferred from homology"/>
<dbReference type="GO" id="GO:0097367">
    <property type="term" value="F:carbohydrate derivative binding"/>
    <property type="evidence" value="ECO:0007669"/>
    <property type="project" value="InterPro"/>
</dbReference>
<evidence type="ECO:0000256" key="3">
    <source>
        <dbReference type="ARBA" id="ARBA00012916"/>
    </source>
</evidence>
<dbReference type="Pfam" id="PF13522">
    <property type="entry name" value="GATase_6"/>
    <property type="match status" value="1"/>
</dbReference>
<organism evidence="14 16">
    <name type="scientific">Pyrodictium delaneyi</name>
    <dbReference type="NCBI Taxonomy" id="1273541"/>
    <lineage>
        <taxon>Archaea</taxon>
        <taxon>Thermoproteota</taxon>
        <taxon>Thermoprotei</taxon>
        <taxon>Desulfurococcales</taxon>
        <taxon>Pyrodictiaceae</taxon>
        <taxon>Pyrodictium</taxon>
    </lineage>
</organism>
<dbReference type="CDD" id="cd05008">
    <property type="entry name" value="SIS_GlmS_GlmD_1"/>
    <property type="match status" value="1"/>
</dbReference>
<dbReference type="Gene3D" id="3.40.50.10490">
    <property type="entry name" value="Glucose-6-phosphate isomerase like protein, domain 1"/>
    <property type="match status" value="2"/>
</dbReference>